<dbReference type="InterPro" id="IPR011330">
    <property type="entry name" value="Glyco_hydro/deAcase_b/a-brl"/>
</dbReference>
<keyword evidence="2" id="KW-0479">Metal-binding</keyword>
<dbReference type="RefSeq" id="WP_157983062.1">
    <property type="nucleotide sequence ID" value="NZ_AP019309.1"/>
</dbReference>
<keyword evidence="5" id="KW-0119">Carbohydrate metabolism</keyword>
<dbReference type="Gene3D" id="3.20.20.370">
    <property type="entry name" value="Glycoside hydrolase/deacetylase"/>
    <property type="match status" value="1"/>
</dbReference>
<evidence type="ECO:0000256" key="1">
    <source>
        <dbReference type="ARBA" id="ARBA00001946"/>
    </source>
</evidence>
<evidence type="ECO:0000256" key="2">
    <source>
        <dbReference type="ARBA" id="ARBA00022723"/>
    </source>
</evidence>
<evidence type="ECO:0000313" key="6">
    <source>
        <dbReference type="EMBL" id="BBH27694.1"/>
    </source>
</evidence>
<dbReference type="InterPro" id="IPR006879">
    <property type="entry name" value="YdjC-like"/>
</dbReference>
<accession>A0A3G9JY19</accession>
<protein>
    <submittedName>
        <fullName evidence="6">Carbohydrate deacetylase</fullName>
    </submittedName>
</protein>
<dbReference type="GO" id="GO:0005975">
    <property type="term" value="P:carbohydrate metabolic process"/>
    <property type="evidence" value="ECO:0007669"/>
    <property type="project" value="InterPro"/>
</dbReference>
<dbReference type="Pfam" id="PF04794">
    <property type="entry name" value="YdjC"/>
    <property type="match status" value="2"/>
</dbReference>
<dbReference type="PANTHER" id="PTHR31609">
    <property type="entry name" value="YDJC DEACETYLASE FAMILY MEMBER"/>
    <property type="match status" value="1"/>
</dbReference>
<name>A0A3G9JY19_9FIRM</name>
<evidence type="ECO:0000256" key="3">
    <source>
        <dbReference type="ARBA" id="ARBA00022801"/>
    </source>
</evidence>
<dbReference type="InParanoid" id="A0A3G9JY19"/>
<dbReference type="KEGG" id="ebm:SG0102_26280"/>
<proteinExistence type="predicted"/>
<evidence type="ECO:0000313" key="7">
    <source>
        <dbReference type="Proteomes" id="UP000268059"/>
    </source>
</evidence>
<reference evidence="6 7" key="1">
    <citation type="submission" date="2018-11" db="EMBL/GenBank/DDBJ databases">
        <title>Novel Erysipelotrichaceae bacterium isolated from small intestine of a swine.</title>
        <authorList>
            <person name="Kim J.S."/>
            <person name="Choe H."/>
            <person name="Lee Y.R."/>
            <person name="Kim K.M."/>
            <person name="Park D.S."/>
        </authorList>
    </citation>
    <scope>NUCLEOTIDE SEQUENCE [LARGE SCALE GENOMIC DNA]</scope>
    <source>
        <strain evidence="6 7">SG0102</strain>
    </source>
</reference>
<sequence length="224" mass="25495">MIKQLIINADDYGMCESVTQGILKGLHDGVLTSTTAFMNSPTIAQDLILLKHTSYGLGVHLNVTFGKPLTKGHSFINSEGFFKKPKDYGEKIIIDAKELKAEWQAQIEKFIALTHHLPDHIDSHHNIHLLYPEVFDALAKQYHLPARSITYPCVHFTADKAQLDTFRQILNSYDGTLEIMTHPGYCDETLKQLSSLNQERETELAFWCQREVKEALKNIHLSTF</sequence>
<evidence type="ECO:0000256" key="5">
    <source>
        <dbReference type="ARBA" id="ARBA00023277"/>
    </source>
</evidence>
<dbReference type="EMBL" id="AP019309">
    <property type="protein sequence ID" value="BBH27694.1"/>
    <property type="molecule type" value="Genomic_DNA"/>
</dbReference>
<dbReference type="GO" id="GO:0019213">
    <property type="term" value="F:deacetylase activity"/>
    <property type="evidence" value="ECO:0007669"/>
    <property type="project" value="TreeGrafter"/>
</dbReference>
<dbReference type="AlphaFoldDB" id="A0A3G9JY19"/>
<dbReference type="SUPFAM" id="SSF88713">
    <property type="entry name" value="Glycoside hydrolase/deacetylase"/>
    <property type="match status" value="1"/>
</dbReference>
<keyword evidence="7" id="KW-1185">Reference proteome</keyword>
<dbReference type="OrthoDB" id="9774177at2"/>
<keyword evidence="3" id="KW-0378">Hydrolase</keyword>
<evidence type="ECO:0000256" key="4">
    <source>
        <dbReference type="ARBA" id="ARBA00022842"/>
    </source>
</evidence>
<dbReference type="PANTHER" id="PTHR31609:SF1">
    <property type="entry name" value="CARBOHYDRATE DEACETYLASE"/>
    <property type="match status" value="1"/>
</dbReference>
<dbReference type="Proteomes" id="UP000268059">
    <property type="component" value="Chromosome"/>
</dbReference>
<gene>
    <name evidence="6" type="ORF">SG0102_26280</name>
</gene>
<comment type="cofactor">
    <cofactor evidence="1">
        <name>Mg(2+)</name>
        <dbReference type="ChEBI" id="CHEBI:18420"/>
    </cofactor>
</comment>
<organism evidence="6 7">
    <name type="scientific">Intestinibaculum porci</name>
    <dbReference type="NCBI Taxonomy" id="2487118"/>
    <lineage>
        <taxon>Bacteria</taxon>
        <taxon>Bacillati</taxon>
        <taxon>Bacillota</taxon>
        <taxon>Erysipelotrichia</taxon>
        <taxon>Erysipelotrichales</taxon>
        <taxon>Erysipelotrichaceae</taxon>
        <taxon>Intestinibaculum</taxon>
    </lineage>
</organism>
<keyword evidence="4" id="KW-0460">Magnesium</keyword>
<dbReference type="GO" id="GO:0016787">
    <property type="term" value="F:hydrolase activity"/>
    <property type="evidence" value="ECO:0007669"/>
    <property type="project" value="UniProtKB-KW"/>
</dbReference>
<dbReference type="GO" id="GO:0046872">
    <property type="term" value="F:metal ion binding"/>
    <property type="evidence" value="ECO:0007669"/>
    <property type="project" value="UniProtKB-KW"/>
</dbReference>